<dbReference type="NCBIfam" id="NF009726">
    <property type="entry name" value="PRK13253.1"/>
    <property type="match status" value="1"/>
</dbReference>
<dbReference type="HAMAP" id="MF_00805">
    <property type="entry name" value="CitD"/>
    <property type="match status" value="1"/>
</dbReference>
<keyword evidence="6" id="KW-0456">Lyase</keyword>
<dbReference type="PIRSF" id="PIRSF002736">
    <property type="entry name" value="Citrt_lyas_gamma"/>
    <property type="match status" value="1"/>
</dbReference>
<comment type="function">
    <text evidence="4">Covalent carrier of the coenzyme of citrate lyase.</text>
</comment>
<dbReference type="GO" id="GO:0016829">
    <property type="term" value="F:lyase activity"/>
    <property type="evidence" value="ECO:0007669"/>
    <property type="project" value="UniProtKB-KW"/>
</dbReference>
<dbReference type="Pfam" id="PF06857">
    <property type="entry name" value="ACP"/>
    <property type="match status" value="1"/>
</dbReference>
<reference evidence="6 7" key="1">
    <citation type="submission" date="2016-10" db="EMBL/GenBank/DDBJ databases">
        <authorList>
            <person name="de Groot N.N."/>
        </authorList>
    </citation>
    <scope>NUCLEOTIDE SEQUENCE [LARGE SCALE GENOMIC DNA]</scope>
    <source>
        <strain evidence="6 7">DSM 2784</strain>
    </source>
</reference>
<dbReference type="AlphaFoldDB" id="A0A1G5RZ35"/>
<dbReference type="InterPro" id="IPR006495">
    <property type="entry name" value="CitD"/>
</dbReference>
<evidence type="ECO:0000256" key="1">
    <source>
        <dbReference type="ARBA" id="ARBA00004496"/>
    </source>
</evidence>
<dbReference type="RefSeq" id="WP_092590545.1">
    <property type="nucleotide sequence ID" value="NZ_FMWL01000007.1"/>
</dbReference>
<evidence type="ECO:0000313" key="7">
    <source>
        <dbReference type="Proteomes" id="UP000199208"/>
    </source>
</evidence>
<name>A0A1G5RZ35_9FIRM</name>
<dbReference type="Proteomes" id="UP000199208">
    <property type="component" value="Unassembled WGS sequence"/>
</dbReference>
<feature type="modified residue" description="O-(phosphoribosyl dephospho-coenzyme A)serine" evidence="4 5">
    <location>
        <position position="14"/>
    </location>
</feature>
<evidence type="ECO:0000256" key="2">
    <source>
        <dbReference type="ARBA" id="ARBA00022490"/>
    </source>
</evidence>
<gene>
    <name evidence="4" type="primary">citD</name>
    <name evidence="6" type="ORF">SAMN03080599_01727</name>
</gene>
<evidence type="ECO:0000256" key="5">
    <source>
        <dbReference type="PIRSR" id="PIRSR002736-50"/>
    </source>
</evidence>
<keyword evidence="7" id="KW-1185">Reference proteome</keyword>
<comment type="subcellular location">
    <subcellularLocation>
        <location evidence="1 4">Cytoplasm</location>
    </subcellularLocation>
</comment>
<dbReference type="GO" id="GO:0005737">
    <property type="term" value="C:cytoplasm"/>
    <property type="evidence" value="ECO:0007669"/>
    <property type="project" value="UniProtKB-SubCell"/>
</dbReference>
<proteinExistence type="inferred from homology"/>
<comment type="subunit">
    <text evidence="4">Oligomer with a subunit composition of (alpha,beta,gamma)6.</text>
</comment>
<evidence type="ECO:0000256" key="3">
    <source>
        <dbReference type="ARBA" id="ARBA00022553"/>
    </source>
</evidence>
<keyword evidence="3 4" id="KW-0597">Phosphoprotein</keyword>
<sequence>MEIKKASTAGTLESSDIMIVLDKSSQGIEIELKSSVLYQFGDQIRAVIEQTLLEAGVHNAKVVATDRGALDCTIRARVLAALHRSAESTDYKWGV</sequence>
<dbReference type="EMBL" id="FMWL01000007">
    <property type="protein sequence ID" value="SCZ79384.1"/>
    <property type="molecule type" value="Genomic_DNA"/>
</dbReference>
<keyword evidence="2 4" id="KW-0963">Cytoplasm</keyword>
<evidence type="ECO:0000256" key="4">
    <source>
        <dbReference type="HAMAP-Rule" id="MF_00805"/>
    </source>
</evidence>
<evidence type="ECO:0000313" key="6">
    <source>
        <dbReference type="EMBL" id="SCZ79384.1"/>
    </source>
</evidence>
<dbReference type="OrthoDB" id="1120942at2"/>
<dbReference type="InterPro" id="IPR023439">
    <property type="entry name" value="Mal_deCO2ase/Cit_lyase_ACP"/>
</dbReference>
<comment type="similarity">
    <text evidence="4">Belongs to the CitD family.</text>
</comment>
<dbReference type="STRING" id="1120920.SAMN03080599_01727"/>
<accession>A0A1G5RZ35</accession>
<organism evidence="6 7">
    <name type="scientific">Acidaminobacter hydrogenoformans DSM 2784</name>
    <dbReference type="NCBI Taxonomy" id="1120920"/>
    <lineage>
        <taxon>Bacteria</taxon>
        <taxon>Bacillati</taxon>
        <taxon>Bacillota</taxon>
        <taxon>Clostridia</taxon>
        <taxon>Peptostreptococcales</taxon>
        <taxon>Acidaminobacteraceae</taxon>
        <taxon>Acidaminobacter</taxon>
    </lineage>
</organism>
<protein>
    <recommendedName>
        <fullName evidence="4">Citrate lyase acyl carrier protein</fullName>
    </recommendedName>
    <alternativeName>
        <fullName evidence="4">Citrate lyase gamma chain</fullName>
    </alternativeName>
</protein>
<dbReference type="NCBIfam" id="TIGR01608">
    <property type="entry name" value="citD"/>
    <property type="match status" value="1"/>
</dbReference>